<organism evidence="2 3">
    <name type="scientific">Magnusiomyces paraingens</name>
    <dbReference type="NCBI Taxonomy" id="2606893"/>
    <lineage>
        <taxon>Eukaryota</taxon>
        <taxon>Fungi</taxon>
        <taxon>Dikarya</taxon>
        <taxon>Ascomycota</taxon>
        <taxon>Saccharomycotina</taxon>
        <taxon>Dipodascomycetes</taxon>
        <taxon>Dipodascales</taxon>
        <taxon>Dipodascaceae</taxon>
        <taxon>Magnusiomyces</taxon>
    </lineage>
</organism>
<accession>A0A5E8BEB8</accession>
<feature type="transmembrane region" description="Helical" evidence="1">
    <location>
        <begin position="635"/>
        <end position="654"/>
    </location>
</feature>
<feature type="transmembrane region" description="Helical" evidence="1">
    <location>
        <begin position="597"/>
        <end position="614"/>
    </location>
</feature>
<keyword evidence="1" id="KW-0812">Transmembrane</keyword>
<feature type="transmembrane region" description="Helical" evidence="1">
    <location>
        <begin position="12"/>
        <end position="30"/>
    </location>
</feature>
<gene>
    <name evidence="2" type="ORF">SAPINGB_P002518</name>
</gene>
<evidence type="ECO:0008006" key="4">
    <source>
        <dbReference type="Google" id="ProtNLM"/>
    </source>
</evidence>
<evidence type="ECO:0000313" key="3">
    <source>
        <dbReference type="Proteomes" id="UP000398389"/>
    </source>
</evidence>
<keyword evidence="1" id="KW-0472">Membrane</keyword>
<proteinExistence type="predicted"/>
<feature type="transmembrane region" description="Helical" evidence="1">
    <location>
        <begin position="703"/>
        <end position="724"/>
    </location>
</feature>
<dbReference type="AlphaFoldDB" id="A0A5E8BEB8"/>
<dbReference type="GeneID" id="43581336"/>
<reference evidence="2 3" key="1">
    <citation type="submission" date="2019-09" db="EMBL/GenBank/DDBJ databases">
        <authorList>
            <person name="Brejova B."/>
        </authorList>
    </citation>
    <scope>NUCLEOTIDE SEQUENCE [LARGE SCALE GENOMIC DNA]</scope>
</reference>
<feature type="transmembrane region" description="Helical" evidence="1">
    <location>
        <begin position="408"/>
        <end position="427"/>
    </location>
</feature>
<protein>
    <recommendedName>
        <fullName evidence="4">Cas1p 10 TM acyl transferase domain-containing protein</fullName>
    </recommendedName>
</protein>
<feature type="transmembrane region" description="Helical" evidence="1">
    <location>
        <begin position="674"/>
        <end position="691"/>
    </location>
</feature>
<dbReference type="EMBL" id="CABVLU010000002">
    <property type="protein sequence ID" value="VVT49935.1"/>
    <property type="molecule type" value="Genomic_DNA"/>
</dbReference>
<name>A0A5E8BEB8_9ASCO</name>
<feature type="transmembrane region" description="Helical" evidence="1">
    <location>
        <begin position="447"/>
        <end position="465"/>
    </location>
</feature>
<dbReference type="Proteomes" id="UP000398389">
    <property type="component" value="Unassembled WGS sequence"/>
</dbReference>
<feature type="transmembrane region" description="Helical" evidence="1">
    <location>
        <begin position="378"/>
        <end position="396"/>
    </location>
</feature>
<keyword evidence="1" id="KW-1133">Transmembrane helix</keyword>
<dbReference type="OrthoDB" id="1932925at2759"/>
<feature type="transmembrane region" description="Helical" evidence="1">
    <location>
        <begin position="485"/>
        <end position="506"/>
    </location>
</feature>
<feature type="transmembrane region" description="Helical" evidence="1">
    <location>
        <begin position="762"/>
        <end position="779"/>
    </location>
</feature>
<dbReference type="RefSeq" id="XP_031853127.1">
    <property type="nucleotide sequence ID" value="XM_031997236.1"/>
</dbReference>
<evidence type="ECO:0000313" key="2">
    <source>
        <dbReference type="EMBL" id="VVT49935.1"/>
    </source>
</evidence>
<sequence>MIPFSKGFKGTRFILTIIPIFSVFAIFANIHHLKKYSLSNNDRHHKPSTLGSNCDSIFKYGRYLSDIDEEPRHWQPDGCALQHYQNLNDYGIGSCLRPGDEIMIVGDSTARQVYWGFLNILFRMHHQFNGPHRDDITQRDSITVRLVWDTFFNTTASEVLSDVSLNGVISRHRQEAIQFKKDSKYNPKLYLFITGGAWFPFLEAPDLVVPRFTQNFKRLLDIVDNRADGAFDGVYVAPPFIPFYGILQDVRMENMNNNIYSGMMLESDALFNYVRTNQTVQKSYPAKYNGGVRYRTREGRQHEISSYYVPVFNELSGTNHRGLFDQMGIHFLEPSFVEQANILLNHFCNQRVADELKQPLSGTCCVKFKDYKYGENGWFIRLILKSLVFIPLCALMKTSSNVKKLIPTAKFSALVILVLGSISTWAGISNQSQLISKISLVYSSQEFFGLIQVWILLSLLSYVFFPTEDNKPGYAQGLLSKQLILEWQGICVSLLILIQYSGFSYLKKTFDGEMCVRLLSSTWAMLELYQFTLEYLDSLSINFTLIKSYKSSFPLFAYRISRISILPLLLSSSINYSVMENIPATVAPSYIPLAIKLAYWFTFVFLVFPLVFHLSSTLSSTDIEASNRHLEMQTLIFIFFSLIPFIFSPFLMYLADSNSKHIFLTTLNSFAEDYWVVLFAVWVAFYCKLQSMENSKSKFQPSLRLVSVAVIIFVLLLNGFRYLFSYFISISPNGPVAPTSFIELHNEVQDKLLEERGKGYNSIAHTVLVLGFAVCYLILRLRFLNTTIEAASRYIGLWVRAAKSGYEALLLYPYVLLAASGTLRLNYIPTGIVLSSQISHTFFFTPIDYVFSYTGITLMGKLNKCVALFISFGTFCTLVEISSSVWKKEFSKTVAVSNTEMIKEENELQEQRNLITN</sequence>
<evidence type="ECO:0000256" key="1">
    <source>
        <dbReference type="SAM" id="Phobius"/>
    </source>
</evidence>
<feature type="transmembrane region" description="Helical" evidence="1">
    <location>
        <begin position="556"/>
        <end position="577"/>
    </location>
</feature>
<keyword evidence="3" id="KW-1185">Reference proteome</keyword>